<evidence type="ECO:0000256" key="19">
    <source>
        <dbReference type="ARBA" id="ARBA00044256"/>
    </source>
</evidence>
<dbReference type="PANTHER" id="PTHR48081">
    <property type="entry name" value="AB HYDROLASE SUPERFAMILY PROTEIN C4A8.06C"/>
    <property type="match status" value="1"/>
</dbReference>
<evidence type="ECO:0000256" key="7">
    <source>
        <dbReference type="ARBA" id="ARBA00022824"/>
    </source>
</evidence>
<dbReference type="AlphaFoldDB" id="A0A667YRY5"/>
<dbReference type="Pfam" id="PF07859">
    <property type="entry name" value="Abhydrolase_3"/>
    <property type="match status" value="2"/>
</dbReference>
<evidence type="ECO:0000313" key="26">
    <source>
        <dbReference type="Ensembl" id="ENSMMDP00005029193.1"/>
    </source>
</evidence>
<dbReference type="InterPro" id="IPR050300">
    <property type="entry name" value="GDXG_lipolytic_enzyme"/>
</dbReference>
<evidence type="ECO:0000256" key="24">
    <source>
        <dbReference type="PROSITE-ProRule" id="PRU10038"/>
    </source>
</evidence>
<keyword evidence="12" id="KW-0443">Lipid metabolism</keyword>
<keyword evidence="14" id="KW-0325">Glycoprotein</keyword>
<feature type="domain" description="Alpha/beta hydrolase fold-3" evidence="25">
    <location>
        <begin position="312"/>
        <end position="372"/>
    </location>
</feature>
<dbReference type="Proteomes" id="UP000472263">
    <property type="component" value="Chromosome 20"/>
</dbReference>
<evidence type="ECO:0000256" key="8">
    <source>
        <dbReference type="ARBA" id="ARBA00022848"/>
    </source>
</evidence>
<evidence type="ECO:0000256" key="13">
    <source>
        <dbReference type="ARBA" id="ARBA00023136"/>
    </source>
</evidence>
<dbReference type="InterPro" id="IPR033140">
    <property type="entry name" value="Lipase_GDXG_put_SER_AS"/>
</dbReference>
<dbReference type="GO" id="GO:0005886">
    <property type="term" value="C:plasma membrane"/>
    <property type="evidence" value="ECO:0007669"/>
    <property type="project" value="UniProtKB-SubCell"/>
</dbReference>
<gene>
    <name evidence="26" type="primary">NCEH1</name>
</gene>
<dbReference type="PROSITE" id="PS01174">
    <property type="entry name" value="LIPASE_GDXG_SER"/>
    <property type="match status" value="1"/>
</dbReference>
<reference evidence="26" key="1">
    <citation type="submission" date="2019-06" db="EMBL/GenBank/DDBJ databases">
        <authorList>
            <consortium name="Wellcome Sanger Institute Data Sharing"/>
        </authorList>
    </citation>
    <scope>NUCLEOTIDE SEQUENCE [LARGE SCALE GENOMIC DNA]</scope>
</reference>
<keyword evidence="4" id="KW-1003">Cell membrane</keyword>
<evidence type="ECO:0000256" key="12">
    <source>
        <dbReference type="ARBA" id="ARBA00023098"/>
    </source>
</evidence>
<dbReference type="SUPFAM" id="SSF53474">
    <property type="entry name" value="alpha/beta-Hydrolases"/>
    <property type="match status" value="1"/>
</dbReference>
<evidence type="ECO:0000313" key="27">
    <source>
        <dbReference type="Proteomes" id="UP000472263"/>
    </source>
</evidence>
<keyword evidence="27" id="KW-1185">Reference proteome</keyword>
<comment type="catalytic activity">
    <reaction evidence="20">
        <text>cholesteryl (9Z-octadecenoate) + H2O = cholesterol + (9Z)-octadecenoate + H(+)</text>
        <dbReference type="Rhea" id="RHEA:33875"/>
        <dbReference type="ChEBI" id="CHEBI:15377"/>
        <dbReference type="ChEBI" id="CHEBI:15378"/>
        <dbReference type="ChEBI" id="CHEBI:16113"/>
        <dbReference type="ChEBI" id="CHEBI:30823"/>
        <dbReference type="ChEBI" id="CHEBI:46898"/>
    </reaction>
    <physiologicalReaction direction="left-to-right" evidence="20">
        <dbReference type="Rhea" id="RHEA:33876"/>
    </physiologicalReaction>
</comment>
<evidence type="ECO:0000256" key="14">
    <source>
        <dbReference type="ARBA" id="ARBA00023180"/>
    </source>
</evidence>
<protein>
    <recommendedName>
        <fullName evidence="17">Neutral cholesterol ester hydrolase 1</fullName>
        <ecNumber evidence="16">3.1.1.71</ecNumber>
    </recommendedName>
    <alternativeName>
        <fullName evidence="18">Acetylalkylglycerol acetylhydrolase</fullName>
    </alternativeName>
    <alternativeName>
        <fullName evidence="19">Arylacetamide deacetylase-like 1</fullName>
    </alternativeName>
</protein>
<accession>A0A667YRY5</accession>
<evidence type="ECO:0000256" key="17">
    <source>
        <dbReference type="ARBA" id="ARBA00044162"/>
    </source>
</evidence>
<feature type="active site" evidence="23">
    <location>
        <position position="369"/>
    </location>
</feature>
<evidence type="ECO:0000256" key="5">
    <source>
        <dbReference type="ARBA" id="ARBA00022692"/>
    </source>
</evidence>
<dbReference type="GeneTree" id="ENSGT00940000156699"/>
<dbReference type="EC" id="3.1.1.71" evidence="16"/>
<evidence type="ECO:0000259" key="25">
    <source>
        <dbReference type="Pfam" id="PF07859"/>
    </source>
</evidence>
<dbReference type="PIRSF" id="PIRSF037251">
    <property type="entry name" value="Arylacetamide_deacetylase"/>
    <property type="match status" value="1"/>
</dbReference>
<dbReference type="InterPro" id="IPR017157">
    <property type="entry name" value="Arylacetamide_deacetylase"/>
</dbReference>
<dbReference type="Ensembl" id="ENSMMDT00005029882.1">
    <property type="protein sequence ID" value="ENSMMDP00005029193.1"/>
    <property type="gene ID" value="ENSMMDG00005013891.1"/>
</dbReference>
<feature type="active site" evidence="23 24">
    <location>
        <position position="181"/>
    </location>
</feature>
<comment type="catalytic activity">
    <reaction evidence="22">
        <text>a 1-O-alkyl-2-acetyl-sn-glycerol + H2O = a 1-O-alkyl-sn-glycerol + acetate + H(+)</text>
        <dbReference type="Rhea" id="RHEA:11552"/>
        <dbReference type="ChEBI" id="CHEBI:15377"/>
        <dbReference type="ChEBI" id="CHEBI:15378"/>
        <dbReference type="ChEBI" id="CHEBI:15850"/>
        <dbReference type="ChEBI" id="CHEBI:16291"/>
        <dbReference type="ChEBI" id="CHEBI:30089"/>
        <dbReference type="EC" id="3.1.1.71"/>
    </reaction>
    <physiologicalReaction direction="left-to-right" evidence="22">
        <dbReference type="Rhea" id="RHEA:11553"/>
    </physiologicalReaction>
</comment>
<dbReference type="Gene3D" id="3.40.50.1820">
    <property type="entry name" value="alpha/beta hydrolase"/>
    <property type="match status" value="1"/>
</dbReference>
<evidence type="ECO:0000256" key="4">
    <source>
        <dbReference type="ARBA" id="ARBA00022475"/>
    </source>
</evidence>
<evidence type="ECO:0000256" key="16">
    <source>
        <dbReference type="ARBA" id="ARBA00044060"/>
    </source>
</evidence>
<comment type="catalytic activity">
    <reaction evidence="21">
        <text>a cholesterol ester + H2O = cholesterol + a fatty acid + H(+)</text>
        <dbReference type="Rhea" id="RHEA:36403"/>
        <dbReference type="ChEBI" id="CHEBI:15377"/>
        <dbReference type="ChEBI" id="CHEBI:15378"/>
        <dbReference type="ChEBI" id="CHEBI:16113"/>
        <dbReference type="ChEBI" id="CHEBI:17002"/>
        <dbReference type="ChEBI" id="CHEBI:28868"/>
    </reaction>
    <physiologicalReaction direction="left-to-right" evidence="21">
        <dbReference type="Rhea" id="RHEA:36404"/>
    </physiologicalReaction>
</comment>
<sequence length="399" mass="43991">MRLRWAGAVLLSAAAYYVYLPLPSAVSEPWKLMLLDALFRASTNLLQLEQSSSLVVSWVEVIEARSCPGVHVSDITLGGVATRVFQPKGGRKLKRGVIYFHGGGWALGSGRECQFDFHVRKGNESCCPLVVSCCHSYRLAPEAVFPDQYHDALAASRAFLSARVLDRYSVDPERLCVSGDSAGGNLAAAVAQELGSDSSAKVKFKAQALIYPVLQALDFYTPSYQQNQAVPILYRPVMARFWLQYLGANASLEPLLLANNHSSLDQQSISAPTRSKLDWTALLPAERKRHFRPVIKETGSPGLVGEVPGLVDVRAAPLLADEGVLRRTPQAYVMTCEFDVLRDDGLMYARRLQDAGVAVTSDHYEDGFHACMVFAFLPMWSSVGQRSMDGYIRWLDENL</sequence>
<evidence type="ECO:0000256" key="10">
    <source>
        <dbReference type="ARBA" id="ARBA00022968"/>
    </source>
</evidence>
<evidence type="ECO:0000256" key="23">
    <source>
        <dbReference type="PIRSR" id="PIRSR037251-1"/>
    </source>
</evidence>
<dbReference type="InterPro" id="IPR029058">
    <property type="entry name" value="AB_hydrolase_fold"/>
</dbReference>
<dbReference type="GO" id="GO:0016042">
    <property type="term" value="P:lipid catabolic process"/>
    <property type="evidence" value="ECO:0007669"/>
    <property type="project" value="UniProtKB-KW"/>
</dbReference>
<name>A0A667YRY5_9TELE</name>
<evidence type="ECO:0000256" key="9">
    <source>
        <dbReference type="ARBA" id="ARBA00022963"/>
    </source>
</evidence>
<keyword evidence="11" id="KW-1133">Transmembrane helix</keyword>
<dbReference type="InterPro" id="IPR013094">
    <property type="entry name" value="AB_hydrolase_3"/>
</dbReference>
<evidence type="ECO:0000256" key="3">
    <source>
        <dbReference type="ARBA" id="ARBA00010515"/>
    </source>
</evidence>
<reference evidence="26" key="3">
    <citation type="submission" date="2025-09" db="UniProtKB">
        <authorList>
            <consortium name="Ensembl"/>
        </authorList>
    </citation>
    <scope>IDENTIFICATION</scope>
</reference>
<comment type="catalytic activity">
    <reaction evidence="15">
        <text>1-O-hexadecyl-2-acetyl-sn-glycerol + H2O = 1-O-hexadecyl-sn-glycerol + acetate + H(+)</text>
        <dbReference type="Rhea" id="RHEA:38563"/>
        <dbReference type="ChEBI" id="CHEBI:15377"/>
        <dbReference type="ChEBI" id="CHEBI:15378"/>
        <dbReference type="ChEBI" id="CHEBI:30089"/>
        <dbReference type="ChEBI" id="CHEBI:34115"/>
        <dbReference type="ChEBI" id="CHEBI:75936"/>
    </reaction>
    <physiologicalReaction direction="left-to-right" evidence="15">
        <dbReference type="Rhea" id="RHEA:38564"/>
    </physiologicalReaction>
</comment>
<comment type="similarity">
    <text evidence="3">Belongs to the 'GDXG' lipolytic enzyme family.</text>
</comment>
<dbReference type="GO" id="GO:0047378">
    <property type="term" value="F:acetylalkylglycerol acetylhydrolase activity"/>
    <property type="evidence" value="ECO:0007669"/>
    <property type="project" value="UniProtKB-EC"/>
</dbReference>
<evidence type="ECO:0000256" key="15">
    <source>
        <dbReference type="ARBA" id="ARBA00023406"/>
    </source>
</evidence>
<feature type="active site" evidence="23">
    <location>
        <position position="339"/>
    </location>
</feature>
<organism evidence="26 27">
    <name type="scientific">Myripristis murdjan</name>
    <name type="common">pinecone soldierfish</name>
    <dbReference type="NCBI Taxonomy" id="586833"/>
    <lineage>
        <taxon>Eukaryota</taxon>
        <taxon>Metazoa</taxon>
        <taxon>Chordata</taxon>
        <taxon>Craniata</taxon>
        <taxon>Vertebrata</taxon>
        <taxon>Euteleostomi</taxon>
        <taxon>Actinopterygii</taxon>
        <taxon>Neopterygii</taxon>
        <taxon>Teleostei</taxon>
        <taxon>Neoteleostei</taxon>
        <taxon>Acanthomorphata</taxon>
        <taxon>Holocentriformes</taxon>
        <taxon>Holocentridae</taxon>
        <taxon>Myripristis</taxon>
    </lineage>
</organism>
<keyword evidence="8" id="KW-0492">Microsome</keyword>
<dbReference type="PANTHER" id="PTHR48081:SF29">
    <property type="entry name" value="NEUTRAL CHOLESTEROL ESTER HYDROLASE 1"/>
    <property type="match status" value="1"/>
</dbReference>
<proteinExistence type="inferred from homology"/>
<feature type="domain" description="Alpha/beta hydrolase fold-3" evidence="25">
    <location>
        <begin position="97"/>
        <end position="257"/>
    </location>
</feature>
<keyword evidence="9" id="KW-0442">Lipid degradation</keyword>
<keyword evidence="7" id="KW-0256">Endoplasmic reticulum</keyword>
<evidence type="ECO:0000256" key="6">
    <source>
        <dbReference type="ARBA" id="ARBA00022801"/>
    </source>
</evidence>
<comment type="subcellular location">
    <subcellularLocation>
        <location evidence="2">Cell membrane</location>
        <topology evidence="2">Single-pass type II membrane protein</topology>
    </subcellularLocation>
    <subcellularLocation>
        <location evidence="1">Microsome</location>
    </subcellularLocation>
</comment>
<keyword evidence="13" id="KW-0472">Membrane</keyword>
<keyword evidence="5" id="KW-0812">Transmembrane</keyword>
<evidence type="ECO:0000256" key="21">
    <source>
        <dbReference type="ARBA" id="ARBA00048913"/>
    </source>
</evidence>
<reference evidence="26" key="2">
    <citation type="submission" date="2025-08" db="UniProtKB">
        <authorList>
            <consortium name="Ensembl"/>
        </authorList>
    </citation>
    <scope>IDENTIFICATION</scope>
</reference>
<evidence type="ECO:0000256" key="2">
    <source>
        <dbReference type="ARBA" id="ARBA00004401"/>
    </source>
</evidence>
<evidence type="ECO:0000256" key="1">
    <source>
        <dbReference type="ARBA" id="ARBA00004144"/>
    </source>
</evidence>
<evidence type="ECO:0000256" key="20">
    <source>
        <dbReference type="ARBA" id="ARBA00047653"/>
    </source>
</evidence>
<keyword evidence="10" id="KW-0735">Signal-anchor</keyword>
<evidence type="ECO:0000256" key="18">
    <source>
        <dbReference type="ARBA" id="ARBA00044219"/>
    </source>
</evidence>
<evidence type="ECO:0000256" key="22">
    <source>
        <dbReference type="ARBA" id="ARBA00049214"/>
    </source>
</evidence>
<keyword evidence="6" id="KW-0378">Hydrolase</keyword>
<evidence type="ECO:0000256" key="11">
    <source>
        <dbReference type="ARBA" id="ARBA00022989"/>
    </source>
</evidence>